<dbReference type="EMBL" id="CP154795">
    <property type="protein sequence ID" value="XAN08062.1"/>
    <property type="molecule type" value="Genomic_DNA"/>
</dbReference>
<reference evidence="1 2" key="1">
    <citation type="submission" date="2024-04" db="EMBL/GenBank/DDBJ databases">
        <title>Isolation of an actinomycete strain from pig manure.</title>
        <authorList>
            <person name="Gong T."/>
            <person name="Yu Z."/>
            <person name="An M."/>
            <person name="Wei C."/>
            <person name="Yang W."/>
            <person name="Liu L."/>
        </authorList>
    </citation>
    <scope>NUCLEOTIDE SEQUENCE [LARGE SCALE GENOMIC DNA]</scope>
    <source>
        <strain evidence="1 2">ZF39</strain>
    </source>
</reference>
<evidence type="ECO:0000313" key="1">
    <source>
        <dbReference type="EMBL" id="XAN08062.1"/>
    </source>
</evidence>
<sequence length="112" mass="12672">MRLESQRRFQLWEYRVSHGSLLIRSPMGPEEQTNVDVLFDGVEYIGCPRMMRGLSVREGRVDDELQAKACVGAVILPERLFVLVSEGASYYVVASACRVDENQADIFDSPFV</sequence>
<evidence type="ECO:0000313" key="2">
    <source>
        <dbReference type="Proteomes" id="UP001442841"/>
    </source>
</evidence>
<dbReference type="RefSeq" id="WP_425309517.1">
    <property type="nucleotide sequence ID" value="NZ_CP154795.1"/>
</dbReference>
<organism evidence="1 2">
    <name type="scientific">Ammonicoccus fulvus</name>
    <dbReference type="NCBI Taxonomy" id="3138240"/>
    <lineage>
        <taxon>Bacteria</taxon>
        <taxon>Bacillati</taxon>
        <taxon>Actinomycetota</taxon>
        <taxon>Actinomycetes</taxon>
        <taxon>Propionibacteriales</taxon>
        <taxon>Propionibacteriaceae</taxon>
        <taxon>Ammonicoccus</taxon>
    </lineage>
</organism>
<name>A0ABZ3FPR2_9ACTN</name>
<dbReference type="Proteomes" id="UP001442841">
    <property type="component" value="Chromosome"/>
</dbReference>
<accession>A0ABZ3FPR2</accession>
<gene>
    <name evidence="1" type="ORF">AADG42_12365</name>
</gene>
<keyword evidence="2" id="KW-1185">Reference proteome</keyword>
<protein>
    <submittedName>
        <fullName evidence="1">Uncharacterized protein</fullName>
    </submittedName>
</protein>
<proteinExistence type="predicted"/>